<proteinExistence type="predicted"/>
<organism evidence="1 2">
    <name type="scientific">Streptomyces albidochromogenes</name>
    <dbReference type="NCBI Taxonomy" id="329524"/>
    <lineage>
        <taxon>Bacteria</taxon>
        <taxon>Bacillati</taxon>
        <taxon>Actinomycetota</taxon>
        <taxon>Actinomycetes</taxon>
        <taxon>Kitasatosporales</taxon>
        <taxon>Streptomycetaceae</taxon>
        <taxon>Streptomyces</taxon>
    </lineage>
</organism>
<reference evidence="1 2" key="1">
    <citation type="submission" date="2024-09" db="EMBL/GenBank/DDBJ databases">
        <title>The Natural Products Discovery Center: Release of the First 8490 Sequenced Strains for Exploring Actinobacteria Biosynthetic Diversity.</title>
        <authorList>
            <person name="Kalkreuter E."/>
            <person name="Kautsar S.A."/>
            <person name="Yang D."/>
            <person name="Bader C.D."/>
            <person name="Teijaro C.N."/>
            <person name="Fluegel L."/>
            <person name="Davis C.M."/>
            <person name="Simpson J.R."/>
            <person name="Lauterbach L."/>
            <person name="Steele A.D."/>
            <person name="Gui C."/>
            <person name="Meng S."/>
            <person name="Li G."/>
            <person name="Viehrig K."/>
            <person name="Ye F."/>
            <person name="Su P."/>
            <person name="Kiefer A.F."/>
            <person name="Nichols A."/>
            <person name="Cepeda A.J."/>
            <person name="Yan W."/>
            <person name="Fan B."/>
            <person name="Jiang Y."/>
            <person name="Adhikari A."/>
            <person name="Zheng C.-J."/>
            <person name="Schuster L."/>
            <person name="Cowan T.M."/>
            <person name="Smanski M.J."/>
            <person name="Chevrette M.G."/>
            <person name="De Carvalho L.P.S."/>
            <person name="Shen B."/>
        </authorList>
    </citation>
    <scope>NUCLEOTIDE SEQUENCE [LARGE SCALE GENOMIC DNA]</scope>
    <source>
        <strain evidence="1 2">NPDC058348</strain>
    </source>
</reference>
<protein>
    <submittedName>
        <fullName evidence="1">Uncharacterized protein</fullName>
    </submittedName>
</protein>
<keyword evidence="2" id="KW-1185">Reference proteome</keyword>
<gene>
    <name evidence="1" type="ORF">ACFWJN_08875</name>
</gene>
<dbReference type="RefSeq" id="WP_386711079.1">
    <property type="nucleotide sequence ID" value="NZ_JBHXIJ010000041.1"/>
</dbReference>
<comment type="caution">
    <text evidence="1">The sequence shown here is derived from an EMBL/GenBank/DDBJ whole genome shotgun (WGS) entry which is preliminary data.</text>
</comment>
<evidence type="ECO:0000313" key="1">
    <source>
        <dbReference type="EMBL" id="MFD5099070.1"/>
    </source>
</evidence>
<dbReference type="EMBL" id="JBHXIJ010000041">
    <property type="protein sequence ID" value="MFD5099070.1"/>
    <property type="molecule type" value="Genomic_DNA"/>
</dbReference>
<dbReference type="Proteomes" id="UP001598448">
    <property type="component" value="Unassembled WGS sequence"/>
</dbReference>
<accession>A0ABW6FI58</accession>
<sequence>MTATVTGGIDGRHQSVLVNADGSYTTLSGAKEVGRGKMKPAEFAELRKALAESDFTKLPRINMSSRPIADGLTTAVVHAGHEVVTDGSKPVPALDRIITALPLPKGPLR</sequence>
<evidence type="ECO:0000313" key="2">
    <source>
        <dbReference type="Proteomes" id="UP001598448"/>
    </source>
</evidence>
<name>A0ABW6FI58_9ACTN</name>